<organism evidence="4 5">
    <name type="scientific">Defluviitalea saccharophila</name>
    <dbReference type="NCBI Taxonomy" id="879970"/>
    <lineage>
        <taxon>Bacteria</taxon>
        <taxon>Bacillati</taxon>
        <taxon>Bacillota</taxon>
        <taxon>Clostridia</taxon>
        <taxon>Lachnospirales</taxon>
        <taxon>Defluviitaleaceae</taxon>
        <taxon>Defluviitalea</taxon>
    </lineage>
</organism>
<evidence type="ECO:0000313" key="4">
    <source>
        <dbReference type="EMBL" id="WZL69753.1"/>
    </source>
</evidence>
<evidence type="ECO:0000256" key="1">
    <source>
        <dbReference type="ARBA" id="ARBA00022679"/>
    </source>
</evidence>
<sequence length="410" mass="48132">MKKILMVLNYFYPEYASTGQLMTELCREIQNEFHITVIAAMPSYTAEKQTEVYNKIQYDQYENIRIIRVPVTKIDKTNKKSRLKYIFSYFINALKVILKEEKYDIIFTISQPPILGGWLGTLGKLLKRNKLIYCIEDFNPEQIEAVGYSKKKWLTELARYLDNLTCKYADQIIVVGRDMKSTLLKRISAINEEKISVINNWINEEEVYPLTKDHFKVQEFINRHNLSNKFIIMYSGNIGLYYDLENIIKVIEKFKTYQDMQFVFIGEGAKKQELIQYVETHRMENVLFLPYQPKEDIIYSLNAADLHLVTNQKGIKGVSVPSKIYGVMAVGKTILGILEKDSEAEILIRESQCGIVVDPQDYKSIEESIRNLYNHREQLESIGVRGRKYLEEHLKMKDSIDMYRKLFHKI</sequence>
<dbReference type="Proteomes" id="UP001486565">
    <property type="component" value="Chromosome"/>
</dbReference>
<evidence type="ECO:0000313" key="5">
    <source>
        <dbReference type="Proteomes" id="UP001486565"/>
    </source>
</evidence>
<dbReference type="InterPro" id="IPR001296">
    <property type="entry name" value="Glyco_trans_1"/>
</dbReference>
<keyword evidence="1" id="KW-0808">Transferase</keyword>
<name>A0ABZ2Y309_9FIRM</name>
<dbReference type="CDD" id="cd03794">
    <property type="entry name" value="GT4_WbuB-like"/>
    <property type="match status" value="1"/>
</dbReference>
<dbReference type="PANTHER" id="PTHR46401:SF2">
    <property type="entry name" value="GLYCOSYLTRANSFERASE WBBK-RELATED"/>
    <property type="match status" value="1"/>
</dbReference>
<feature type="domain" description="Glycosyl transferase family 1" evidence="2">
    <location>
        <begin position="220"/>
        <end position="388"/>
    </location>
</feature>
<dbReference type="PANTHER" id="PTHR46401">
    <property type="entry name" value="GLYCOSYLTRANSFERASE WBBK-RELATED"/>
    <property type="match status" value="1"/>
</dbReference>
<dbReference type="Gene3D" id="3.40.50.2000">
    <property type="entry name" value="Glycogen Phosphorylase B"/>
    <property type="match status" value="2"/>
</dbReference>
<feature type="domain" description="Glycosyltransferase subfamily 4-like N-terminal" evidence="3">
    <location>
        <begin position="21"/>
        <end position="205"/>
    </location>
</feature>
<accession>A0ABZ2Y309</accession>
<evidence type="ECO:0000259" key="2">
    <source>
        <dbReference type="Pfam" id="PF00534"/>
    </source>
</evidence>
<dbReference type="Pfam" id="PF13439">
    <property type="entry name" value="Glyco_transf_4"/>
    <property type="match status" value="1"/>
</dbReference>
<dbReference type="EMBL" id="CP121687">
    <property type="protein sequence ID" value="WZL69753.1"/>
    <property type="molecule type" value="Genomic_DNA"/>
</dbReference>
<proteinExistence type="predicted"/>
<protein>
    <submittedName>
        <fullName evidence="4">Glycosyltransferase family 4 protein</fullName>
    </submittedName>
</protein>
<dbReference type="Pfam" id="PF00534">
    <property type="entry name" value="Glycos_transf_1"/>
    <property type="match status" value="1"/>
</dbReference>
<dbReference type="InterPro" id="IPR028098">
    <property type="entry name" value="Glyco_trans_4-like_N"/>
</dbReference>
<reference evidence="4 5" key="1">
    <citation type="submission" date="2023-03" db="EMBL/GenBank/DDBJ databases">
        <title>Novel Species.</title>
        <authorList>
            <person name="Ma S."/>
        </authorList>
    </citation>
    <scope>NUCLEOTIDE SEQUENCE [LARGE SCALE GENOMIC DNA]</scope>
    <source>
        <strain evidence="4 5">LIND6LT2</strain>
    </source>
</reference>
<dbReference type="SUPFAM" id="SSF53756">
    <property type="entry name" value="UDP-Glycosyltransferase/glycogen phosphorylase"/>
    <property type="match status" value="1"/>
</dbReference>
<dbReference type="RefSeq" id="WP_341876741.1">
    <property type="nucleotide sequence ID" value="NZ_CP121687.1"/>
</dbReference>
<gene>
    <name evidence="4" type="ORF">QBE51_13365</name>
</gene>
<evidence type="ECO:0000259" key="3">
    <source>
        <dbReference type="Pfam" id="PF13439"/>
    </source>
</evidence>
<keyword evidence="5" id="KW-1185">Reference proteome</keyword>